<gene>
    <name evidence="4" type="ORF">F4556_004570</name>
</gene>
<feature type="compositionally biased region" description="Gly residues" evidence="2">
    <location>
        <begin position="414"/>
        <end position="425"/>
    </location>
</feature>
<feature type="compositionally biased region" description="Pro residues" evidence="2">
    <location>
        <begin position="240"/>
        <end position="260"/>
    </location>
</feature>
<feature type="compositionally biased region" description="Low complexity" evidence="2">
    <location>
        <begin position="264"/>
        <end position="276"/>
    </location>
</feature>
<dbReference type="InterPro" id="IPR038332">
    <property type="entry name" value="PPE_sf"/>
</dbReference>
<evidence type="ECO:0000313" key="4">
    <source>
        <dbReference type="EMBL" id="MBB4949035.1"/>
    </source>
</evidence>
<comment type="caution">
    <text evidence="4">The sequence shown here is derived from an EMBL/GenBank/DDBJ whole genome shotgun (WGS) entry which is preliminary data.</text>
</comment>
<feature type="region of interest" description="Disordered" evidence="2">
    <location>
        <begin position="184"/>
        <end position="491"/>
    </location>
</feature>
<feature type="domain" description="PPE" evidence="3">
    <location>
        <begin position="22"/>
        <end position="106"/>
    </location>
</feature>
<dbReference type="Proteomes" id="UP000573327">
    <property type="component" value="Unassembled WGS sequence"/>
</dbReference>
<feature type="compositionally biased region" description="Gly residues" evidence="2">
    <location>
        <begin position="432"/>
        <end position="459"/>
    </location>
</feature>
<protein>
    <submittedName>
        <fullName evidence="4">Uncharacterized protein YukE</fullName>
    </submittedName>
</protein>
<dbReference type="Pfam" id="PF00823">
    <property type="entry name" value="PPE"/>
    <property type="match status" value="1"/>
</dbReference>
<dbReference type="Gene3D" id="1.20.1260.20">
    <property type="entry name" value="PPE superfamily"/>
    <property type="match status" value="1"/>
</dbReference>
<reference evidence="4 5" key="1">
    <citation type="submission" date="2020-08" db="EMBL/GenBank/DDBJ databases">
        <title>Sequencing the genomes of 1000 actinobacteria strains.</title>
        <authorList>
            <person name="Klenk H.-P."/>
        </authorList>
    </citation>
    <scope>NUCLEOTIDE SEQUENCE [LARGE SCALE GENOMIC DNA]</scope>
    <source>
        <strain evidence="4 5">DSM 44786</strain>
    </source>
</reference>
<evidence type="ECO:0000256" key="2">
    <source>
        <dbReference type="SAM" id="MobiDB-lite"/>
    </source>
</evidence>
<dbReference type="InterPro" id="IPR000030">
    <property type="entry name" value="PPE_dom"/>
</dbReference>
<sequence length="491" mass="48260">MARNPYFESKALIPLKGMLEVSKPERLKEVSEHWKNVEAELRSAADDLKKAVEHATQNWQGVAAQGFATRAGVIHTSMSNTAAHAVQTSSAMNYASQALSQSKSAMNGIDVPSSFESGMKWASDLGQRSDAQFKADVAGGMDRVSAVNKNYDELSATEIAHQYAIGVMEDLAPHYEEAAKYMQPPNENVEDPSKPYPPAPDKQWTQPPPKDRTGDIRNPQVPPGSGDSGDKPRQIDPNTPRHPGPDIPVHPGPTLPPGPGGPGHTLPPVTTLPHPGLDLDSVKPPVTGTPLPSTHNPLPGGPGIGGGHQPGGGPGLGLPGFGGGPGLGGGGGGRGGGLGGGSGRGSGGLSGSGAGGGAGGRAGGAGAGAGAGAAGGAAGQGRGGAPGMGGMPGGGAAGGKAGAGKPSLVRREGGTVGGAKAGGASGRAFTQGGSGLGQGGQGRGGAAGAGGMPGAGGSGGKKKDKGNRPDYLVEDEDTWRSGGRANPPVIE</sequence>
<dbReference type="EMBL" id="JACHJR010000001">
    <property type="protein sequence ID" value="MBB4949035.1"/>
    <property type="molecule type" value="Genomic_DNA"/>
</dbReference>
<name>A0A7W7WJK4_9ACTN</name>
<evidence type="ECO:0000256" key="1">
    <source>
        <dbReference type="ARBA" id="ARBA00010652"/>
    </source>
</evidence>
<evidence type="ECO:0000259" key="3">
    <source>
        <dbReference type="Pfam" id="PF00823"/>
    </source>
</evidence>
<accession>A0A7W7WJK4</accession>
<evidence type="ECO:0000313" key="5">
    <source>
        <dbReference type="Proteomes" id="UP000573327"/>
    </source>
</evidence>
<dbReference type="AlphaFoldDB" id="A0A7W7WJK4"/>
<comment type="similarity">
    <text evidence="1">Belongs to the mycobacterial PPE family.</text>
</comment>
<keyword evidence="5" id="KW-1185">Reference proteome</keyword>
<dbReference type="RefSeq" id="WP_184919099.1">
    <property type="nucleotide sequence ID" value="NZ_JACHJR010000001.1"/>
</dbReference>
<feature type="compositionally biased region" description="Gly residues" evidence="2">
    <location>
        <begin position="301"/>
        <end position="402"/>
    </location>
</feature>
<dbReference type="SUPFAM" id="SSF140459">
    <property type="entry name" value="PE/PPE dimer-like"/>
    <property type="match status" value="1"/>
</dbReference>
<organism evidence="4 5">
    <name type="scientific">Kitasatospora gansuensis</name>
    <dbReference type="NCBI Taxonomy" id="258050"/>
    <lineage>
        <taxon>Bacteria</taxon>
        <taxon>Bacillati</taxon>
        <taxon>Actinomycetota</taxon>
        <taxon>Actinomycetes</taxon>
        <taxon>Kitasatosporales</taxon>
        <taxon>Streptomycetaceae</taxon>
        <taxon>Kitasatospora</taxon>
    </lineage>
</organism>
<proteinExistence type="inferred from homology"/>